<feature type="transmembrane region" description="Helical" evidence="1">
    <location>
        <begin position="227"/>
        <end position="253"/>
    </location>
</feature>
<keyword evidence="1" id="KW-0812">Transmembrane</keyword>
<evidence type="ECO:0000256" key="1">
    <source>
        <dbReference type="SAM" id="Phobius"/>
    </source>
</evidence>
<sequence length="258" mass="27745">MEYSWPAECVIKLIQWKYGSLIPLQELQRIQRIEYDPGGSLGRFCRTLTRYSNAVVFFALSFAIVNASGHYVNHGVIPSTTTNNGSDLYSPLGTSSDASTVAALTDQDLMTLDLTLQRVSVLPLTSKVSVLSMYGDLVTSSSTTTFVSTPSSTTISSISTTSASSDHHISGNFNESASVASNDSSADFGIDVIASTITSIFLSINDSQVPRFSNRTPHLNVTETEGVGYFGVLSVVLGLMILLTIVGKLFAFFTSFIM</sequence>
<comment type="caution">
    <text evidence="2">The sequence shown here is derived from an EMBL/GenBank/DDBJ whole genome shotgun (WGS) entry which is preliminary data.</text>
</comment>
<proteinExistence type="predicted"/>
<name>A0AAN9Y8B6_9HEMI</name>
<organism evidence="2 3">
    <name type="scientific">Parthenolecanium corni</name>
    <dbReference type="NCBI Taxonomy" id="536013"/>
    <lineage>
        <taxon>Eukaryota</taxon>
        <taxon>Metazoa</taxon>
        <taxon>Ecdysozoa</taxon>
        <taxon>Arthropoda</taxon>
        <taxon>Hexapoda</taxon>
        <taxon>Insecta</taxon>
        <taxon>Pterygota</taxon>
        <taxon>Neoptera</taxon>
        <taxon>Paraneoptera</taxon>
        <taxon>Hemiptera</taxon>
        <taxon>Sternorrhyncha</taxon>
        <taxon>Coccoidea</taxon>
        <taxon>Coccidae</taxon>
        <taxon>Parthenolecanium</taxon>
    </lineage>
</organism>
<keyword evidence="3" id="KW-1185">Reference proteome</keyword>
<reference evidence="2 3" key="1">
    <citation type="submission" date="2024-03" db="EMBL/GenBank/DDBJ databases">
        <title>Adaptation during the transition from Ophiocordyceps entomopathogen to insect associate is accompanied by gene loss and intensified selection.</title>
        <authorList>
            <person name="Ward C.M."/>
            <person name="Onetto C.A."/>
            <person name="Borneman A.R."/>
        </authorList>
    </citation>
    <scope>NUCLEOTIDE SEQUENCE [LARGE SCALE GENOMIC DNA]</scope>
    <source>
        <strain evidence="2">AWRI1</strain>
        <tissue evidence="2">Single Adult Female</tissue>
    </source>
</reference>
<gene>
    <name evidence="2" type="ORF">V9T40_009590</name>
</gene>
<keyword evidence="1" id="KW-1133">Transmembrane helix</keyword>
<evidence type="ECO:0000313" key="2">
    <source>
        <dbReference type="EMBL" id="KAK7602149.1"/>
    </source>
</evidence>
<dbReference type="Proteomes" id="UP001367676">
    <property type="component" value="Unassembled WGS sequence"/>
</dbReference>
<accession>A0AAN9Y8B6</accession>
<dbReference type="AlphaFoldDB" id="A0AAN9Y8B6"/>
<dbReference type="EMBL" id="JBBCAQ010000010">
    <property type="protein sequence ID" value="KAK7602149.1"/>
    <property type="molecule type" value="Genomic_DNA"/>
</dbReference>
<evidence type="ECO:0000313" key="3">
    <source>
        <dbReference type="Proteomes" id="UP001367676"/>
    </source>
</evidence>
<keyword evidence="1" id="KW-0472">Membrane</keyword>
<protein>
    <submittedName>
        <fullName evidence="2">Uncharacterized protein</fullName>
    </submittedName>
</protein>